<evidence type="ECO:0000313" key="3">
    <source>
        <dbReference type="Proteomes" id="UP000632454"/>
    </source>
</evidence>
<dbReference type="Proteomes" id="UP000632454">
    <property type="component" value="Unassembled WGS sequence"/>
</dbReference>
<feature type="domain" description="NADPH-dependent FMN reductase-like" evidence="1">
    <location>
        <begin position="5"/>
        <end position="150"/>
    </location>
</feature>
<dbReference type="SUPFAM" id="SSF52218">
    <property type="entry name" value="Flavoproteins"/>
    <property type="match status" value="1"/>
</dbReference>
<reference evidence="3" key="1">
    <citation type="journal article" date="2019" name="Int. J. Syst. Evol. Microbiol.">
        <title>The Global Catalogue of Microorganisms (GCM) 10K type strain sequencing project: providing services to taxonomists for standard genome sequencing and annotation.</title>
        <authorList>
            <consortium name="The Broad Institute Genomics Platform"/>
            <consortium name="The Broad Institute Genome Sequencing Center for Infectious Disease"/>
            <person name="Wu L."/>
            <person name="Ma J."/>
        </authorList>
    </citation>
    <scope>NUCLEOTIDE SEQUENCE [LARGE SCALE GENOMIC DNA]</scope>
    <source>
        <strain evidence="3">CCM 7855</strain>
    </source>
</reference>
<organism evidence="2 3">
    <name type="scientific">Williamsia phyllosphaerae</name>
    <dbReference type="NCBI Taxonomy" id="885042"/>
    <lineage>
        <taxon>Bacteria</taxon>
        <taxon>Bacillati</taxon>
        <taxon>Actinomycetota</taxon>
        <taxon>Actinomycetes</taxon>
        <taxon>Mycobacteriales</taxon>
        <taxon>Nocardiaceae</taxon>
        <taxon>Williamsia</taxon>
    </lineage>
</organism>
<dbReference type="EMBL" id="BMCS01000001">
    <property type="protein sequence ID" value="GGF27143.1"/>
    <property type="molecule type" value="Genomic_DNA"/>
</dbReference>
<proteinExistence type="predicted"/>
<evidence type="ECO:0000259" key="1">
    <source>
        <dbReference type="Pfam" id="PF03358"/>
    </source>
</evidence>
<dbReference type="PANTHER" id="PTHR30543:SF21">
    <property type="entry name" value="NAD(P)H-DEPENDENT FMN REDUCTASE LOT6"/>
    <property type="match status" value="1"/>
</dbReference>
<gene>
    <name evidence="2" type="ORF">GCM10007298_23840</name>
</gene>
<comment type="caution">
    <text evidence="2">The sequence shown here is derived from an EMBL/GenBank/DDBJ whole genome shotgun (WGS) entry which is preliminary data.</text>
</comment>
<dbReference type="RefSeq" id="WP_188489845.1">
    <property type="nucleotide sequence ID" value="NZ_BMCS01000001.1"/>
</dbReference>
<keyword evidence="3" id="KW-1185">Reference proteome</keyword>
<dbReference type="Gene3D" id="3.40.50.360">
    <property type="match status" value="1"/>
</dbReference>
<dbReference type="Pfam" id="PF03358">
    <property type="entry name" value="FMN_red"/>
    <property type="match status" value="1"/>
</dbReference>
<evidence type="ECO:0000313" key="2">
    <source>
        <dbReference type="EMBL" id="GGF27143.1"/>
    </source>
</evidence>
<sequence>MSESVKIVALVGSLRAESINRKVAELAAAGAPESVSIEIYEGLATVPFYDEDLDVEPLDPAVDALRTALADADAVLIVTPEYNGTIPAVVKNAIDWGSRPYGNGALKDKPVAVIGASLGRYAGKWSQEDARKSVGIAGGKVVDSVELGIATSELDGRAVSEVPELVEQVRSAVADLVGAVGVTV</sequence>
<name>A0ABQ1UU79_9NOCA</name>
<accession>A0ABQ1UU79</accession>
<dbReference type="PANTHER" id="PTHR30543">
    <property type="entry name" value="CHROMATE REDUCTASE"/>
    <property type="match status" value="1"/>
</dbReference>
<dbReference type="InterPro" id="IPR005025">
    <property type="entry name" value="FMN_Rdtase-like_dom"/>
</dbReference>
<dbReference type="InterPro" id="IPR050712">
    <property type="entry name" value="NAD(P)H-dep_reductase"/>
</dbReference>
<protein>
    <submittedName>
        <fullName evidence="2">FMN reductase</fullName>
    </submittedName>
</protein>
<dbReference type="InterPro" id="IPR029039">
    <property type="entry name" value="Flavoprotein-like_sf"/>
</dbReference>